<accession>A0AAN8JDN2</accession>
<organism evidence="2 3">
    <name type="scientific">Patella caerulea</name>
    <name type="common">Rayed Mediterranean limpet</name>
    <dbReference type="NCBI Taxonomy" id="87958"/>
    <lineage>
        <taxon>Eukaryota</taxon>
        <taxon>Metazoa</taxon>
        <taxon>Spiralia</taxon>
        <taxon>Lophotrochozoa</taxon>
        <taxon>Mollusca</taxon>
        <taxon>Gastropoda</taxon>
        <taxon>Patellogastropoda</taxon>
        <taxon>Patelloidea</taxon>
        <taxon>Patellidae</taxon>
        <taxon>Patella</taxon>
    </lineage>
</organism>
<name>A0AAN8JDN2_PATCE</name>
<keyword evidence="3" id="KW-1185">Reference proteome</keyword>
<evidence type="ECO:0000256" key="1">
    <source>
        <dbReference type="SAM" id="MobiDB-lite"/>
    </source>
</evidence>
<dbReference type="AlphaFoldDB" id="A0AAN8JDN2"/>
<reference evidence="2 3" key="1">
    <citation type="submission" date="2024-01" db="EMBL/GenBank/DDBJ databases">
        <title>The genome of the rayed Mediterranean limpet Patella caerulea (Linnaeus, 1758).</title>
        <authorList>
            <person name="Anh-Thu Weber A."/>
            <person name="Halstead-Nussloch G."/>
        </authorList>
    </citation>
    <scope>NUCLEOTIDE SEQUENCE [LARGE SCALE GENOMIC DNA]</scope>
    <source>
        <strain evidence="2">AATW-2023a</strain>
        <tissue evidence="2">Whole specimen</tissue>
    </source>
</reference>
<feature type="compositionally biased region" description="Basic and acidic residues" evidence="1">
    <location>
        <begin position="40"/>
        <end position="55"/>
    </location>
</feature>
<dbReference type="EMBL" id="JAZGQO010000010">
    <property type="protein sequence ID" value="KAK6175847.1"/>
    <property type="molecule type" value="Genomic_DNA"/>
</dbReference>
<proteinExistence type="predicted"/>
<evidence type="ECO:0000313" key="3">
    <source>
        <dbReference type="Proteomes" id="UP001347796"/>
    </source>
</evidence>
<sequence>MDPFESYTTEQWDEILELTEEFGVWSPSQTLTACQNLDEGEVKNQTEGLYKRQMSDDESGNDEGPPMQRCTPPLFSDNDSDSNPSQVSNMFTVLNDTQSNVPNSSTKNETTGVLIIPSNYQSLLSTMLEDDDQVIDIFDFLTPPGFGF</sequence>
<evidence type="ECO:0000313" key="2">
    <source>
        <dbReference type="EMBL" id="KAK6175847.1"/>
    </source>
</evidence>
<dbReference type="Proteomes" id="UP001347796">
    <property type="component" value="Unassembled WGS sequence"/>
</dbReference>
<protein>
    <submittedName>
        <fullName evidence="2">Uncharacterized protein</fullName>
    </submittedName>
</protein>
<comment type="caution">
    <text evidence="2">The sequence shown here is derived from an EMBL/GenBank/DDBJ whole genome shotgun (WGS) entry which is preliminary data.</text>
</comment>
<gene>
    <name evidence="2" type="ORF">SNE40_014227</name>
</gene>
<feature type="region of interest" description="Disordered" evidence="1">
    <location>
        <begin position="37"/>
        <end position="89"/>
    </location>
</feature>